<evidence type="ECO:0000256" key="1">
    <source>
        <dbReference type="SAM" id="MobiDB-lite"/>
    </source>
</evidence>
<proteinExistence type="predicted"/>
<dbReference type="EMBL" id="FP565814">
    <property type="protein sequence ID" value="CBH23947.1"/>
    <property type="molecule type" value="Genomic_DNA"/>
</dbReference>
<organism evidence="2 3">
    <name type="scientific">Salinibacter ruber (strain M8)</name>
    <dbReference type="NCBI Taxonomy" id="761659"/>
    <lineage>
        <taxon>Bacteria</taxon>
        <taxon>Pseudomonadati</taxon>
        <taxon>Rhodothermota</taxon>
        <taxon>Rhodothermia</taxon>
        <taxon>Rhodothermales</taxon>
        <taxon>Salinibacteraceae</taxon>
        <taxon>Salinibacter</taxon>
    </lineage>
</organism>
<dbReference type="Proteomes" id="UP000000933">
    <property type="component" value="Chromosome"/>
</dbReference>
<dbReference type="HOGENOM" id="CLU_628355_0_0_10"/>
<evidence type="ECO:0000313" key="2">
    <source>
        <dbReference type="EMBL" id="CBH23947.1"/>
    </source>
</evidence>
<gene>
    <name evidence="2" type="ordered locus">SRM_01026</name>
</gene>
<protein>
    <submittedName>
        <fullName evidence="2">Uncharacterized protein</fullName>
    </submittedName>
</protein>
<accession>D5H7E2</accession>
<sequence>MNTSTPMQRSLSRYTTAFLLPLLAVGLVLTGCDSTGSNMDDNGGDSDNEDIAIQGTYPDPSSASSYADEVAINLQSAGLGIRLENDPSASILQEIYTGPSSDRSIRRISGSSLTFDQTTYSDLGGGVDLSDAISTENLLRSDRLEAADTDQQGQLRNADQLISYYLSRAQETSSNGVDFSQLSEKGVAGALSYYEGAEILNDFADDGSVGSDPADKWNEAFGHFGAPRDFAAFLDYNSSEGLVGSFQDVDGDGGVDLTSEAVYIWAGYTAERAAAAESTGNPNDFARRAFEAFRQGRGDIANGNAPSDHARKALNAWEATVAVNVIHYTNSMQSALENVSGEITKEKLESPGGFEDSWGEAKAFAWALQFNDNSTLSDDQLRTIHDRLGNDPPYSEGADASTYVDALVGDGDETRDSIQEIIQDAYDFETANVTAW</sequence>
<dbReference type="KEGG" id="srm:SRM_01026"/>
<feature type="region of interest" description="Disordered" evidence="1">
    <location>
        <begin position="37"/>
        <end position="64"/>
    </location>
</feature>
<dbReference type="AlphaFoldDB" id="D5H7E2"/>
<name>D5H7E2_SALRM</name>
<reference evidence="3" key="2">
    <citation type="submission" date="2010-04" db="EMBL/GenBank/DDBJ databases">
        <title>Genome sequence of Salinibacter ruber M8.</title>
        <authorList>
            <consortium name="Genoscope"/>
        </authorList>
    </citation>
    <scope>NUCLEOTIDE SEQUENCE [LARGE SCALE GENOMIC DNA]</scope>
    <source>
        <strain evidence="3">M8</strain>
    </source>
</reference>
<reference evidence="2 3" key="1">
    <citation type="journal article" date="2010" name="ISME J.">
        <title>Fine-scale evolution: genomic, phenotypic and ecological differentiation in two coexisting Salinibacter ruber strains.</title>
        <authorList>
            <person name="Pena A."/>
            <person name="Teeling H."/>
            <person name="Huerta-Cepas J."/>
            <person name="Santos F."/>
            <person name="Yarza P."/>
            <person name="Brito-Echeverria J."/>
            <person name="Lucio M."/>
            <person name="Schmitt-Kopplin P."/>
            <person name="Meseguer I."/>
            <person name="Schenowitz C."/>
            <person name="Dossat C."/>
            <person name="Barbe V."/>
            <person name="Dopazo J."/>
            <person name="Rossello-Mora R."/>
            <person name="Schuler M."/>
            <person name="Glockner F.O."/>
            <person name="Amann R."/>
            <person name="Gabaldon T."/>
            <person name="Anton J."/>
        </authorList>
    </citation>
    <scope>NUCLEOTIDE SEQUENCE [LARGE SCALE GENOMIC DNA]</scope>
    <source>
        <strain evidence="2 3">M8</strain>
    </source>
</reference>
<evidence type="ECO:0000313" key="3">
    <source>
        <dbReference type="Proteomes" id="UP000000933"/>
    </source>
</evidence>